<feature type="transmembrane region" description="Helical" evidence="1">
    <location>
        <begin position="31"/>
        <end position="52"/>
    </location>
</feature>
<evidence type="ECO:0000313" key="3">
    <source>
        <dbReference type="Proteomes" id="UP000753908"/>
    </source>
</evidence>
<keyword evidence="1" id="KW-1133">Transmembrane helix</keyword>
<organism evidence="2 3">
    <name type="scientific">Symplocastrum torsivum CPER-KK1</name>
    <dbReference type="NCBI Taxonomy" id="450513"/>
    <lineage>
        <taxon>Bacteria</taxon>
        <taxon>Bacillati</taxon>
        <taxon>Cyanobacteriota</taxon>
        <taxon>Cyanophyceae</taxon>
        <taxon>Oscillatoriophycideae</taxon>
        <taxon>Oscillatoriales</taxon>
        <taxon>Microcoleaceae</taxon>
        <taxon>Symplocastrum</taxon>
    </lineage>
</organism>
<evidence type="ECO:0000256" key="1">
    <source>
        <dbReference type="SAM" id="Phobius"/>
    </source>
</evidence>
<accession>A0A951PJS1</accession>
<dbReference type="Proteomes" id="UP000753908">
    <property type="component" value="Unassembled WGS sequence"/>
</dbReference>
<evidence type="ECO:0000313" key="2">
    <source>
        <dbReference type="EMBL" id="MBW4543908.1"/>
    </source>
</evidence>
<dbReference type="EMBL" id="JAHHIF010000006">
    <property type="protein sequence ID" value="MBW4543908.1"/>
    <property type="molecule type" value="Genomic_DNA"/>
</dbReference>
<proteinExistence type="predicted"/>
<name>A0A951PJS1_9CYAN</name>
<keyword evidence="1" id="KW-0812">Transmembrane</keyword>
<reference evidence="2" key="1">
    <citation type="submission" date="2021-05" db="EMBL/GenBank/DDBJ databases">
        <authorList>
            <person name="Pietrasiak N."/>
            <person name="Ward R."/>
            <person name="Stajich J.E."/>
            <person name="Kurbessoian T."/>
        </authorList>
    </citation>
    <scope>NUCLEOTIDE SEQUENCE</scope>
    <source>
        <strain evidence="2">CPER-KK1</strain>
    </source>
</reference>
<sequence length="54" mass="6124">MVTVATYITGRYIFRDGFSKAGWNWGKSKHYLAVFSLAIFVWVVPTILELGLAE</sequence>
<protein>
    <submittedName>
        <fullName evidence="2">Uncharacterized protein</fullName>
    </submittedName>
</protein>
<comment type="caution">
    <text evidence="2">The sequence shown here is derived from an EMBL/GenBank/DDBJ whole genome shotgun (WGS) entry which is preliminary data.</text>
</comment>
<reference evidence="2" key="2">
    <citation type="journal article" date="2022" name="Microbiol. Resour. Announc.">
        <title>Metagenome Sequencing to Explore Phylogenomics of Terrestrial Cyanobacteria.</title>
        <authorList>
            <person name="Ward R.D."/>
            <person name="Stajich J.E."/>
            <person name="Johansen J.R."/>
            <person name="Huntemann M."/>
            <person name="Clum A."/>
            <person name="Foster B."/>
            <person name="Foster B."/>
            <person name="Roux S."/>
            <person name="Palaniappan K."/>
            <person name="Varghese N."/>
            <person name="Mukherjee S."/>
            <person name="Reddy T.B.K."/>
            <person name="Daum C."/>
            <person name="Copeland A."/>
            <person name="Chen I.A."/>
            <person name="Ivanova N.N."/>
            <person name="Kyrpides N.C."/>
            <person name="Shapiro N."/>
            <person name="Eloe-Fadrosh E.A."/>
            <person name="Pietrasiak N."/>
        </authorList>
    </citation>
    <scope>NUCLEOTIDE SEQUENCE</scope>
    <source>
        <strain evidence="2">CPER-KK1</strain>
    </source>
</reference>
<dbReference type="AlphaFoldDB" id="A0A951PJS1"/>
<gene>
    <name evidence="2" type="ORF">KME25_05625</name>
</gene>
<keyword evidence="1" id="KW-0472">Membrane</keyword>